<comment type="similarity">
    <text evidence="2">Belongs to the peptidase S54 family.</text>
</comment>
<dbReference type="InterPro" id="IPR035952">
    <property type="entry name" value="Rhomboid-like_sf"/>
</dbReference>
<keyword evidence="12" id="KW-1185">Reference proteome</keyword>
<reference evidence="11 12" key="1">
    <citation type="submission" date="2019-02" db="EMBL/GenBank/DDBJ databases">
        <title>Deep-cultivation of Planctomycetes and their phenomic and genomic characterization uncovers novel biology.</title>
        <authorList>
            <person name="Wiegand S."/>
            <person name="Jogler M."/>
            <person name="Boedeker C."/>
            <person name="Pinto D."/>
            <person name="Vollmers J."/>
            <person name="Rivas-Marin E."/>
            <person name="Kohn T."/>
            <person name="Peeters S.H."/>
            <person name="Heuer A."/>
            <person name="Rast P."/>
            <person name="Oberbeckmann S."/>
            <person name="Bunk B."/>
            <person name="Jeske O."/>
            <person name="Meyerdierks A."/>
            <person name="Storesund J.E."/>
            <person name="Kallscheuer N."/>
            <person name="Luecker S."/>
            <person name="Lage O.M."/>
            <person name="Pohl T."/>
            <person name="Merkel B.J."/>
            <person name="Hornburger P."/>
            <person name="Mueller R.-W."/>
            <person name="Bruemmer F."/>
            <person name="Labrenz M."/>
            <person name="Spormann A.M."/>
            <person name="Op den Camp H."/>
            <person name="Overmann J."/>
            <person name="Amann R."/>
            <person name="Jetten M.S.M."/>
            <person name="Mascher T."/>
            <person name="Medema M.H."/>
            <person name="Devos D.P."/>
            <person name="Kaster A.-K."/>
            <person name="Ovreas L."/>
            <person name="Rohde M."/>
            <person name="Galperin M.Y."/>
            <person name="Jogler C."/>
        </authorList>
    </citation>
    <scope>NUCLEOTIDE SEQUENCE [LARGE SCALE GENOMIC DNA]</scope>
    <source>
        <strain evidence="11 12">SV_7m_r</strain>
    </source>
</reference>
<keyword evidence="11" id="KW-0645">Protease</keyword>
<keyword evidence="5 8" id="KW-1133">Transmembrane helix</keyword>
<evidence type="ECO:0000256" key="6">
    <source>
        <dbReference type="ARBA" id="ARBA00023136"/>
    </source>
</evidence>
<feature type="compositionally biased region" description="Basic and acidic residues" evidence="7">
    <location>
        <begin position="79"/>
        <end position="92"/>
    </location>
</feature>
<accession>A0A517T075</accession>
<evidence type="ECO:0000259" key="10">
    <source>
        <dbReference type="Pfam" id="PF12122"/>
    </source>
</evidence>
<evidence type="ECO:0000313" key="12">
    <source>
        <dbReference type="Proteomes" id="UP000315003"/>
    </source>
</evidence>
<dbReference type="GO" id="GO:0016020">
    <property type="term" value="C:membrane"/>
    <property type="evidence" value="ECO:0007669"/>
    <property type="project" value="UniProtKB-SubCell"/>
</dbReference>
<comment type="subcellular location">
    <subcellularLocation>
        <location evidence="1">Membrane</location>
        <topology evidence="1">Multi-pass membrane protein</topology>
    </subcellularLocation>
</comment>
<dbReference type="Gene3D" id="3.30.70.2350">
    <property type="match status" value="1"/>
</dbReference>
<feature type="domain" description="Peptidase S54 GlpG peptidase N-terminal" evidence="10">
    <location>
        <begin position="1"/>
        <end position="79"/>
    </location>
</feature>
<dbReference type="EMBL" id="CP036272">
    <property type="protein sequence ID" value="QDT61794.1"/>
    <property type="molecule type" value="Genomic_DNA"/>
</dbReference>
<dbReference type="InterPro" id="IPR038236">
    <property type="entry name" value="GlpG_N_sf"/>
</dbReference>
<evidence type="ECO:0000256" key="1">
    <source>
        <dbReference type="ARBA" id="ARBA00004141"/>
    </source>
</evidence>
<evidence type="ECO:0000256" key="2">
    <source>
        <dbReference type="ARBA" id="ARBA00009045"/>
    </source>
</evidence>
<protein>
    <submittedName>
        <fullName evidence="11">Rhomboid protease GlpG</fullName>
        <ecNumber evidence="11">3.4.21.105</ecNumber>
    </submittedName>
</protein>
<evidence type="ECO:0000256" key="8">
    <source>
        <dbReference type="SAM" id="Phobius"/>
    </source>
</evidence>
<dbReference type="OrthoDB" id="9813074at2"/>
<evidence type="ECO:0000256" key="5">
    <source>
        <dbReference type="ARBA" id="ARBA00022989"/>
    </source>
</evidence>
<keyword evidence="4 11" id="KW-0378">Hydrolase</keyword>
<dbReference type="Proteomes" id="UP000315003">
    <property type="component" value="Chromosome"/>
</dbReference>
<sequence length="339" mass="37258">MRRIGSLSDPQLAQQFADYLLTKQIHCNVQTDRDESTSEVRESDLWIRDEEFVEQAKQELNEFLANPSDAKYQASEQASELRKAQQREDQRRKSLHTQYRGRPVGGAGGVLSGLPLRQKGNPCVIAIIAICVIASLATGFGRRPKDSNAAVTGQLSTQQKIYYEMLMVNPIDYYVTNDAFYSIKQGQVWRLLTPALLHGGPLHLAFNMMMIFVLGTLIERLHGSIFLLAVFVVTAVVGQFVQAILPPEEVLPAVLSGLAGTPIAVGASGAALGLFGYLWIRPQLSASYPIHLHPNNVLFILGYVVFCVFFMNGIANGAHIGGLLAGMLIAVIASKFDKW</sequence>
<dbReference type="PANTHER" id="PTHR43731">
    <property type="entry name" value="RHOMBOID PROTEASE"/>
    <property type="match status" value="1"/>
</dbReference>
<organism evidence="11 12">
    <name type="scientific">Stieleria bergensis</name>
    <dbReference type="NCBI Taxonomy" id="2528025"/>
    <lineage>
        <taxon>Bacteria</taxon>
        <taxon>Pseudomonadati</taxon>
        <taxon>Planctomycetota</taxon>
        <taxon>Planctomycetia</taxon>
        <taxon>Pirellulales</taxon>
        <taxon>Pirellulaceae</taxon>
        <taxon>Stieleria</taxon>
    </lineage>
</organism>
<dbReference type="AlphaFoldDB" id="A0A517T075"/>
<dbReference type="PANTHER" id="PTHR43731:SF14">
    <property type="entry name" value="PRESENILIN-ASSOCIATED RHOMBOID-LIKE PROTEIN, MITOCHONDRIAL"/>
    <property type="match status" value="1"/>
</dbReference>
<dbReference type="SUPFAM" id="SSF144091">
    <property type="entry name" value="Rhomboid-like"/>
    <property type="match status" value="1"/>
</dbReference>
<keyword evidence="3 8" id="KW-0812">Transmembrane</keyword>
<keyword evidence="6 8" id="KW-0472">Membrane</keyword>
<dbReference type="Pfam" id="PF01694">
    <property type="entry name" value="Rhomboid"/>
    <property type="match status" value="1"/>
</dbReference>
<feature type="transmembrane region" description="Helical" evidence="8">
    <location>
        <begin position="257"/>
        <end position="280"/>
    </location>
</feature>
<evidence type="ECO:0000259" key="9">
    <source>
        <dbReference type="Pfam" id="PF01694"/>
    </source>
</evidence>
<dbReference type="InterPro" id="IPR050925">
    <property type="entry name" value="Rhomboid_protease_S54"/>
</dbReference>
<dbReference type="Gene3D" id="1.20.1540.10">
    <property type="entry name" value="Rhomboid-like"/>
    <property type="match status" value="1"/>
</dbReference>
<dbReference type="RefSeq" id="WP_145276097.1">
    <property type="nucleotide sequence ID" value="NZ_CP036272.1"/>
</dbReference>
<feature type="transmembrane region" description="Helical" evidence="8">
    <location>
        <begin position="292"/>
        <end position="311"/>
    </location>
</feature>
<feature type="region of interest" description="Disordered" evidence="7">
    <location>
        <begin position="74"/>
        <end position="101"/>
    </location>
</feature>
<evidence type="ECO:0000256" key="4">
    <source>
        <dbReference type="ARBA" id="ARBA00022801"/>
    </source>
</evidence>
<dbReference type="Pfam" id="PF12122">
    <property type="entry name" value="Rhomboid_N"/>
    <property type="match status" value="1"/>
</dbReference>
<dbReference type="InterPro" id="IPR022764">
    <property type="entry name" value="Peptidase_S54_rhomboid_dom"/>
</dbReference>
<proteinExistence type="inferred from homology"/>
<name>A0A517T075_9BACT</name>
<dbReference type="GO" id="GO:0006508">
    <property type="term" value="P:proteolysis"/>
    <property type="evidence" value="ECO:0007669"/>
    <property type="project" value="UniProtKB-KW"/>
</dbReference>
<evidence type="ECO:0000256" key="3">
    <source>
        <dbReference type="ARBA" id="ARBA00022692"/>
    </source>
</evidence>
<feature type="transmembrane region" description="Helical" evidence="8">
    <location>
        <begin position="123"/>
        <end position="141"/>
    </location>
</feature>
<evidence type="ECO:0000313" key="11">
    <source>
        <dbReference type="EMBL" id="QDT61794.1"/>
    </source>
</evidence>
<evidence type="ECO:0000256" key="7">
    <source>
        <dbReference type="SAM" id="MobiDB-lite"/>
    </source>
</evidence>
<dbReference type="GO" id="GO:0004252">
    <property type="term" value="F:serine-type endopeptidase activity"/>
    <property type="evidence" value="ECO:0007669"/>
    <property type="project" value="InterPro"/>
</dbReference>
<feature type="transmembrane region" description="Helical" evidence="8">
    <location>
        <begin position="200"/>
        <end position="218"/>
    </location>
</feature>
<gene>
    <name evidence="11" type="primary">glpG</name>
    <name evidence="11" type="ORF">SV7mr_43340</name>
</gene>
<feature type="domain" description="Peptidase S54 rhomboid" evidence="9">
    <location>
        <begin position="185"/>
        <end position="335"/>
    </location>
</feature>
<feature type="transmembrane region" description="Helical" evidence="8">
    <location>
        <begin position="317"/>
        <end position="336"/>
    </location>
</feature>
<feature type="transmembrane region" description="Helical" evidence="8">
    <location>
        <begin position="225"/>
        <end position="245"/>
    </location>
</feature>
<dbReference type="InterPro" id="IPR022732">
    <property type="entry name" value="Peptidase_S54_GlpG_N"/>
</dbReference>
<dbReference type="EC" id="3.4.21.105" evidence="11"/>